<name>A0AAV4A9N2_9GAST</name>
<dbReference type="InterPro" id="IPR016186">
    <property type="entry name" value="C-type_lectin-like/link_sf"/>
</dbReference>
<dbReference type="SUPFAM" id="SSF56436">
    <property type="entry name" value="C-type lectin-like"/>
    <property type="match status" value="1"/>
</dbReference>
<dbReference type="Proteomes" id="UP000735302">
    <property type="component" value="Unassembled WGS sequence"/>
</dbReference>
<evidence type="ECO:0000259" key="1">
    <source>
        <dbReference type="PROSITE" id="PS50041"/>
    </source>
</evidence>
<dbReference type="InterPro" id="IPR001304">
    <property type="entry name" value="C-type_lectin-like"/>
</dbReference>
<dbReference type="AlphaFoldDB" id="A0AAV4A9N2"/>
<comment type="caution">
    <text evidence="2">The sequence shown here is derived from an EMBL/GenBank/DDBJ whole genome shotgun (WGS) entry which is preliminary data.</text>
</comment>
<protein>
    <submittedName>
        <fullName evidence="2">Salivary c-type lectin</fullName>
    </submittedName>
</protein>
<keyword evidence="3" id="KW-1185">Reference proteome</keyword>
<dbReference type="PROSITE" id="PS50041">
    <property type="entry name" value="C_TYPE_LECTIN_2"/>
    <property type="match status" value="1"/>
</dbReference>
<gene>
    <name evidence="2" type="ORF">PoB_002944400</name>
</gene>
<feature type="domain" description="C-type lectin" evidence="1">
    <location>
        <begin position="9"/>
        <end position="74"/>
    </location>
</feature>
<reference evidence="2 3" key="1">
    <citation type="journal article" date="2021" name="Elife">
        <title>Chloroplast acquisition without the gene transfer in kleptoplastic sea slugs, Plakobranchus ocellatus.</title>
        <authorList>
            <person name="Maeda T."/>
            <person name="Takahashi S."/>
            <person name="Yoshida T."/>
            <person name="Shimamura S."/>
            <person name="Takaki Y."/>
            <person name="Nagai Y."/>
            <person name="Toyoda A."/>
            <person name="Suzuki Y."/>
            <person name="Arimoto A."/>
            <person name="Ishii H."/>
            <person name="Satoh N."/>
            <person name="Nishiyama T."/>
            <person name="Hasebe M."/>
            <person name="Maruyama T."/>
            <person name="Minagawa J."/>
            <person name="Obokata J."/>
            <person name="Shigenobu S."/>
        </authorList>
    </citation>
    <scope>NUCLEOTIDE SEQUENCE [LARGE SCALE GENOMIC DNA]</scope>
</reference>
<sequence length="190" mass="21305">MSNITGVHIGATDLVTEGIFLWDHSGEPLSETKAFWFNGQPDNKGEEDYVILMINNFGLWNDIKLSHTGSYVCERVHPEYFHSSVVVPPSEDWSDDIHSMSALLTASSKDYHLGHNYVEITSFPDGLLKELSVTDKETAQHWVNVVHPATGPLLRVYPHSHSSGCLREQESRQKRCEHRVGIFGLNCTGA</sequence>
<dbReference type="EMBL" id="BLXT01003662">
    <property type="protein sequence ID" value="GFO02939.1"/>
    <property type="molecule type" value="Genomic_DNA"/>
</dbReference>
<evidence type="ECO:0000313" key="3">
    <source>
        <dbReference type="Proteomes" id="UP000735302"/>
    </source>
</evidence>
<accession>A0AAV4A9N2</accession>
<proteinExistence type="predicted"/>
<evidence type="ECO:0000313" key="2">
    <source>
        <dbReference type="EMBL" id="GFO02939.1"/>
    </source>
</evidence>
<dbReference type="InterPro" id="IPR016187">
    <property type="entry name" value="CTDL_fold"/>
</dbReference>
<organism evidence="2 3">
    <name type="scientific">Plakobranchus ocellatus</name>
    <dbReference type="NCBI Taxonomy" id="259542"/>
    <lineage>
        <taxon>Eukaryota</taxon>
        <taxon>Metazoa</taxon>
        <taxon>Spiralia</taxon>
        <taxon>Lophotrochozoa</taxon>
        <taxon>Mollusca</taxon>
        <taxon>Gastropoda</taxon>
        <taxon>Heterobranchia</taxon>
        <taxon>Euthyneura</taxon>
        <taxon>Panpulmonata</taxon>
        <taxon>Sacoglossa</taxon>
        <taxon>Placobranchoidea</taxon>
        <taxon>Plakobranchidae</taxon>
        <taxon>Plakobranchus</taxon>
    </lineage>
</organism>
<dbReference type="Gene3D" id="3.10.100.10">
    <property type="entry name" value="Mannose-Binding Protein A, subunit A"/>
    <property type="match status" value="1"/>
</dbReference>